<keyword evidence="3" id="KW-0808">Transferase</keyword>
<organism evidence="3 4">
    <name type="scientific">Autumnicola lenta</name>
    <dbReference type="NCBI Taxonomy" id="3075593"/>
    <lineage>
        <taxon>Bacteria</taxon>
        <taxon>Pseudomonadati</taxon>
        <taxon>Bacteroidota</taxon>
        <taxon>Flavobacteriia</taxon>
        <taxon>Flavobacteriales</taxon>
        <taxon>Flavobacteriaceae</taxon>
        <taxon>Autumnicola</taxon>
    </lineage>
</organism>
<dbReference type="SUPFAM" id="SSF53756">
    <property type="entry name" value="UDP-Glycosyltransferase/glycogen phosphorylase"/>
    <property type="match status" value="1"/>
</dbReference>
<evidence type="ECO:0000259" key="1">
    <source>
        <dbReference type="Pfam" id="PF00534"/>
    </source>
</evidence>
<dbReference type="Gene3D" id="3.40.50.2000">
    <property type="entry name" value="Glycogen Phosphorylase B"/>
    <property type="match status" value="2"/>
</dbReference>
<dbReference type="GO" id="GO:0016757">
    <property type="term" value="F:glycosyltransferase activity"/>
    <property type="evidence" value="ECO:0007669"/>
    <property type="project" value="UniProtKB-KW"/>
</dbReference>
<dbReference type="PANTHER" id="PTHR12526">
    <property type="entry name" value="GLYCOSYLTRANSFERASE"/>
    <property type="match status" value="1"/>
</dbReference>
<gene>
    <name evidence="3" type="ORF">RM545_04315</name>
</gene>
<dbReference type="Pfam" id="PF13439">
    <property type="entry name" value="Glyco_transf_4"/>
    <property type="match status" value="1"/>
</dbReference>
<dbReference type="EC" id="2.4.-.-" evidence="3"/>
<name>A0ABU3CHS3_9FLAO</name>
<dbReference type="PANTHER" id="PTHR12526:SF630">
    <property type="entry name" value="GLYCOSYLTRANSFERASE"/>
    <property type="match status" value="1"/>
</dbReference>
<keyword evidence="3" id="KW-0328">Glycosyltransferase</keyword>
<sequence length="360" mass="40606">MKILQLIHKPQNRGAETFACQISGHLKALGHQVKIVAIFEGNATLPYEGEIICLNASQGNRFLDLRGWRKLSKIISSYQPNVVQANAGDTLKYAVFSKIIFDWKAPILFRNASEVGRYLTSPFQKRYNSFLYRKIDWVASVSGVSERDLLEHFPFLKGKTEIIPIGLEIKKQESLVRLKPFSVKHIVHVGGFSFEKNHKGLLRILSLILEKVPQVHLHLVGDGPLKEEIELEVKKMKLESHVSFYGFVNNPLAFIDAADVLVLPSIIEGLPGVILEGMYCKTPVVAYNVGGISEIVNGDTGILVEKNEEQKFAEGVLKSINQPENVRIDNAYRMVVKRYMNEDIALKFVNSYEKIVTDEE</sequence>
<comment type="caution">
    <text evidence="3">The sequence shown here is derived from an EMBL/GenBank/DDBJ whole genome shotgun (WGS) entry which is preliminary data.</text>
</comment>
<dbReference type="InterPro" id="IPR028098">
    <property type="entry name" value="Glyco_trans_4-like_N"/>
</dbReference>
<feature type="domain" description="Glycosyl transferase family 1" evidence="1">
    <location>
        <begin position="184"/>
        <end position="324"/>
    </location>
</feature>
<evidence type="ECO:0000313" key="4">
    <source>
        <dbReference type="Proteomes" id="UP001245285"/>
    </source>
</evidence>
<dbReference type="Proteomes" id="UP001245285">
    <property type="component" value="Unassembled WGS sequence"/>
</dbReference>
<dbReference type="InterPro" id="IPR001296">
    <property type="entry name" value="Glyco_trans_1"/>
</dbReference>
<reference evidence="3 4" key="1">
    <citation type="submission" date="2023-09" db="EMBL/GenBank/DDBJ databases">
        <authorList>
            <person name="Rey-Velasco X."/>
        </authorList>
    </citation>
    <scope>NUCLEOTIDE SEQUENCE [LARGE SCALE GENOMIC DNA]</scope>
    <source>
        <strain evidence="3 4">F260</strain>
    </source>
</reference>
<dbReference type="Pfam" id="PF00534">
    <property type="entry name" value="Glycos_transf_1"/>
    <property type="match status" value="1"/>
</dbReference>
<protein>
    <submittedName>
        <fullName evidence="3">Glycosyltransferase</fullName>
        <ecNumber evidence="3">2.4.-.-</ecNumber>
    </submittedName>
</protein>
<accession>A0ABU3CHS3</accession>
<dbReference type="CDD" id="cd03811">
    <property type="entry name" value="GT4_GT28_WabH-like"/>
    <property type="match status" value="1"/>
</dbReference>
<evidence type="ECO:0000259" key="2">
    <source>
        <dbReference type="Pfam" id="PF13439"/>
    </source>
</evidence>
<dbReference type="RefSeq" id="WP_311494090.1">
    <property type="nucleotide sequence ID" value="NZ_JAVRHO010000005.1"/>
</dbReference>
<dbReference type="EMBL" id="JAVRHO010000005">
    <property type="protein sequence ID" value="MDT0645903.1"/>
    <property type="molecule type" value="Genomic_DNA"/>
</dbReference>
<feature type="domain" description="Glycosyltransferase subfamily 4-like N-terminal" evidence="2">
    <location>
        <begin position="14"/>
        <end position="168"/>
    </location>
</feature>
<keyword evidence="4" id="KW-1185">Reference proteome</keyword>
<evidence type="ECO:0000313" key="3">
    <source>
        <dbReference type="EMBL" id="MDT0645903.1"/>
    </source>
</evidence>
<proteinExistence type="predicted"/>